<accession>A0A919T879</accession>
<evidence type="ECO:0000313" key="4">
    <source>
        <dbReference type="Proteomes" id="UP000677082"/>
    </source>
</evidence>
<dbReference type="InterPro" id="IPR029058">
    <property type="entry name" value="AB_hydrolase_fold"/>
</dbReference>
<dbReference type="InterPro" id="IPR050300">
    <property type="entry name" value="GDXG_lipolytic_enzyme"/>
</dbReference>
<evidence type="ECO:0000256" key="1">
    <source>
        <dbReference type="ARBA" id="ARBA00022801"/>
    </source>
</evidence>
<reference evidence="3 4" key="1">
    <citation type="submission" date="2021-03" db="EMBL/GenBank/DDBJ databases">
        <title>Whole genome shotgun sequence of Actinoplanes toevensis NBRC 105298.</title>
        <authorList>
            <person name="Komaki H."/>
            <person name="Tamura T."/>
        </authorList>
    </citation>
    <scope>NUCLEOTIDE SEQUENCE [LARGE SCALE GENOMIC DNA]</scope>
    <source>
        <strain evidence="3 4">NBRC 105298</strain>
    </source>
</reference>
<dbReference type="RefSeq" id="WP_213006586.1">
    <property type="nucleotide sequence ID" value="NZ_BOQN01000033.1"/>
</dbReference>
<evidence type="ECO:0000259" key="2">
    <source>
        <dbReference type="Pfam" id="PF07859"/>
    </source>
</evidence>
<dbReference type="PANTHER" id="PTHR48081">
    <property type="entry name" value="AB HYDROLASE SUPERFAMILY PROTEIN C4A8.06C"/>
    <property type="match status" value="1"/>
</dbReference>
<name>A0A919T879_9ACTN</name>
<evidence type="ECO:0000313" key="3">
    <source>
        <dbReference type="EMBL" id="GIM90658.1"/>
    </source>
</evidence>
<comment type="caution">
    <text evidence="3">The sequence shown here is derived from an EMBL/GenBank/DDBJ whole genome shotgun (WGS) entry which is preliminary data.</text>
</comment>
<protein>
    <submittedName>
        <fullName evidence="3">Esterase</fullName>
    </submittedName>
</protein>
<sequence>MELDPDLKALLAAMPTMPPLNEETLAQIRPYAAPPALDSPSVDRQEIDGPARLTILRPAGPAAATPPPLVFWIHGGGMVMGNRYSQLDIPVEWLERFGATVVSVEYRLAPEARGTELVEDCYRGLAWAAGNLAIDPARIVVAGASAGGGLAAGVTLMARDRGDLPIAGQVLIGAMLDHRNDAAFDGAPVVWTREMNEFGWRSVIDGGEVPAYVSPALAEDLSGLPPAYIDAGSAELFRDENVAYASRIWAAGGRADLHVWTGGSHGFDALFPAAPISVAARRARTDWVGRLLSGR</sequence>
<dbReference type="Pfam" id="PF07859">
    <property type="entry name" value="Abhydrolase_3"/>
    <property type="match status" value="1"/>
</dbReference>
<dbReference type="EMBL" id="BOQN01000033">
    <property type="protein sequence ID" value="GIM90658.1"/>
    <property type="molecule type" value="Genomic_DNA"/>
</dbReference>
<dbReference type="SUPFAM" id="SSF53474">
    <property type="entry name" value="alpha/beta-Hydrolases"/>
    <property type="match status" value="1"/>
</dbReference>
<dbReference type="AlphaFoldDB" id="A0A919T879"/>
<keyword evidence="1" id="KW-0378">Hydrolase</keyword>
<dbReference type="PANTHER" id="PTHR48081:SF8">
    <property type="entry name" value="ALPHA_BETA HYDROLASE FOLD-3 DOMAIN-CONTAINING PROTEIN-RELATED"/>
    <property type="match status" value="1"/>
</dbReference>
<dbReference type="GO" id="GO:0016787">
    <property type="term" value="F:hydrolase activity"/>
    <property type="evidence" value="ECO:0007669"/>
    <property type="project" value="UniProtKB-KW"/>
</dbReference>
<keyword evidence="4" id="KW-1185">Reference proteome</keyword>
<organism evidence="3 4">
    <name type="scientific">Paractinoplanes toevensis</name>
    <dbReference type="NCBI Taxonomy" id="571911"/>
    <lineage>
        <taxon>Bacteria</taxon>
        <taxon>Bacillati</taxon>
        <taxon>Actinomycetota</taxon>
        <taxon>Actinomycetes</taxon>
        <taxon>Micromonosporales</taxon>
        <taxon>Micromonosporaceae</taxon>
        <taxon>Paractinoplanes</taxon>
    </lineage>
</organism>
<dbReference type="Proteomes" id="UP000677082">
    <property type="component" value="Unassembled WGS sequence"/>
</dbReference>
<feature type="domain" description="Alpha/beta hydrolase fold-3" evidence="2">
    <location>
        <begin position="70"/>
        <end position="267"/>
    </location>
</feature>
<dbReference type="InterPro" id="IPR013094">
    <property type="entry name" value="AB_hydrolase_3"/>
</dbReference>
<dbReference type="Gene3D" id="3.40.50.1820">
    <property type="entry name" value="alpha/beta hydrolase"/>
    <property type="match status" value="1"/>
</dbReference>
<gene>
    <name evidence="3" type="ORF">Ato02nite_024510</name>
</gene>
<proteinExistence type="predicted"/>